<dbReference type="CDD" id="cd00158">
    <property type="entry name" value="RHOD"/>
    <property type="match status" value="1"/>
</dbReference>
<gene>
    <name evidence="2" type="ORF">J4050_09810</name>
</gene>
<dbReference type="Pfam" id="PF00581">
    <property type="entry name" value="Rhodanese"/>
    <property type="match status" value="1"/>
</dbReference>
<evidence type="ECO:0000259" key="1">
    <source>
        <dbReference type="PROSITE" id="PS50206"/>
    </source>
</evidence>
<dbReference type="InterPro" id="IPR050229">
    <property type="entry name" value="GlpE_sulfurtransferase"/>
</dbReference>
<feature type="domain" description="Rhodanese" evidence="1">
    <location>
        <begin position="19"/>
        <end position="99"/>
    </location>
</feature>
<dbReference type="Proteomes" id="UP000676776">
    <property type="component" value="Unassembled WGS sequence"/>
</dbReference>
<dbReference type="SMART" id="SM00450">
    <property type="entry name" value="RHOD"/>
    <property type="match status" value="1"/>
</dbReference>
<dbReference type="SUPFAM" id="SSF52821">
    <property type="entry name" value="Rhodanese/Cell cycle control phosphatase"/>
    <property type="match status" value="1"/>
</dbReference>
<keyword evidence="3" id="KW-1185">Reference proteome</keyword>
<dbReference type="InterPro" id="IPR001763">
    <property type="entry name" value="Rhodanese-like_dom"/>
</dbReference>
<name>A0ABS3T2R4_9FLAO</name>
<proteinExistence type="predicted"/>
<dbReference type="PROSITE" id="PS50206">
    <property type="entry name" value="RHODANESE_3"/>
    <property type="match status" value="1"/>
</dbReference>
<dbReference type="PANTHER" id="PTHR43031:SF1">
    <property type="entry name" value="PYRIDINE NUCLEOTIDE-DISULPHIDE OXIDOREDUCTASE"/>
    <property type="match status" value="1"/>
</dbReference>
<dbReference type="InterPro" id="IPR036873">
    <property type="entry name" value="Rhodanese-like_dom_sf"/>
</dbReference>
<dbReference type="RefSeq" id="WP_208154405.1">
    <property type="nucleotide sequence ID" value="NZ_JAGEVF010000007.1"/>
</dbReference>
<comment type="caution">
    <text evidence="2">The sequence shown here is derived from an EMBL/GenBank/DDBJ whole genome shotgun (WGS) entry which is preliminary data.</text>
</comment>
<accession>A0ABS3T2R4</accession>
<organism evidence="2 3">
    <name type="scientific">Winogradskyella pelagia</name>
    <dbReference type="NCBI Taxonomy" id="2819984"/>
    <lineage>
        <taxon>Bacteria</taxon>
        <taxon>Pseudomonadati</taxon>
        <taxon>Bacteroidota</taxon>
        <taxon>Flavobacteriia</taxon>
        <taxon>Flavobacteriales</taxon>
        <taxon>Flavobacteriaceae</taxon>
        <taxon>Winogradskyella</taxon>
    </lineage>
</organism>
<sequence length="101" mass="11145">MGFLDFLTGNSTNQLREYLQKKAVILDVRTHSEYQSNNIESAIHIPLNELEYRVEEIKVLNKPVIVHCASGMRSAKAASFLKSNGVDTINGGGIAKLKSVL</sequence>
<protein>
    <submittedName>
        <fullName evidence="2">Rhodanese-like domain-containing protein</fullName>
    </submittedName>
</protein>
<evidence type="ECO:0000313" key="2">
    <source>
        <dbReference type="EMBL" id="MBO3117044.1"/>
    </source>
</evidence>
<evidence type="ECO:0000313" key="3">
    <source>
        <dbReference type="Proteomes" id="UP000676776"/>
    </source>
</evidence>
<dbReference type="EMBL" id="JAGEVF010000007">
    <property type="protein sequence ID" value="MBO3117044.1"/>
    <property type="molecule type" value="Genomic_DNA"/>
</dbReference>
<dbReference type="Gene3D" id="3.40.250.10">
    <property type="entry name" value="Rhodanese-like domain"/>
    <property type="match status" value="1"/>
</dbReference>
<reference evidence="2 3" key="1">
    <citation type="submission" date="2021-03" db="EMBL/GenBank/DDBJ databases">
        <title>Winogradskyella sp. nov., isolated from costal sediment.</title>
        <authorList>
            <person name="Gao C."/>
        </authorList>
    </citation>
    <scope>NUCLEOTIDE SEQUENCE [LARGE SCALE GENOMIC DNA]</scope>
    <source>
        <strain evidence="2 3">DF17</strain>
    </source>
</reference>
<dbReference type="PANTHER" id="PTHR43031">
    <property type="entry name" value="FAD-DEPENDENT OXIDOREDUCTASE"/>
    <property type="match status" value="1"/>
</dbReference>